<gene>
    <name evidence="3" type="ORF">QWT87_13770</name>
</gene>
<reference evidence="3" key="1">
    <citation type="submission" date="2023-07" db="EMBL/GenBank/DDBJ databases">
        <title>AMR profile of multidrug- resistance Chryseobacterium gambrini related strain.</title>
        <authorList>
            <person name="Kirdat K."/>
            <person name="Bhatt A."/>
            <person name="Kuyare S."/>
            <person name="Yadav A."/>
        </authorList>
    </citation>
    <scope>NUCLEOTIDE SEQUENCE</scope>
    <source>
        <strain evidence="3">APV-1</strain>
    </source>
</reference>
<sequence length="144" mass="17115">MSYDKIQWHSEGENFPKEANPENGGTHIGIFLAWIIQNNLVGELYIELAQESIDKVKRREITGRDFLIMECDSKFFNEVLNDEGNKFVKNYYESTGDDNYFSDYATVFDEYNNIYEIDNSWQNYDKIKPTIDMRYQEWKSKSLT</sequence>
<dbReference type="InterPro" id="IPR057154">
    <property type="entry name" value="DUF7832"/>
</dbReference>
<evidence type="ECO:0000259" key="2">
    <source>
        <dbReference type="Pfam" id="PF25191"/>
    </source>
</evidence>
<evidence type="ECO:0000313" key="4">
    <source>
        <dbReference type="Proteomes" id="UP001168128"/>
    </source>
</evidence>
<dbReference type="EMBL" id="JAULSJ010000021">
    <property type="protein sequence ID" value="MDO3425964.1"/>
    <property type="molecule type" value="Genomic_DNA"/>
</dbReference>
<feature type="region of interest" description="Disordered" evidence="1">
    <location>
        <begin position="1"/>
        <end position="21"/>
    </location>
</feature>
<protein>
    <recommendedName>
        <fullName evidence="2">DUF7832 domain-containing protein</fullName>
    </recommendedName>
</protein>
<proteinExistence type="predicted"/>
<feature type="compositionally biased region" description="Basic and acidic residues" evidence="1">
    <location>
        <begin position="1"/>
        <end position="20"/>
    </location>
</feature>
<evidence type="ECO:0000256" key="1">
    <source>
        <dbReference type="SAM" id="MobiDB-lite"/>
    </source>
</evidence>
<accession>A0ABT8U923</accession>
<dbReference type="Pfam" id="PF25191">
    <property type="entry name" value="DUF7832"/>
    <property type="match status" value="1"/>
</dbReference>
<organism evidence="3 4">
    <name type="scientific">Chryseobacterium urinae</name>
    <dbReference type="NCBI Taxonomy" id="3058400"/>
    <lineage>
        <taxon>Bacteria</taxon>
        <taxon>Pseudomonadati</taxon>
        <taxon>Bacteroidota</taxon>
        <taxon>Flavobacteriia</taxon>
        <taxon>Flavobacteriales</taxon>
        <taxon>Weeksellaceae</taxon>
        <taxon>Chryseobacterium group</taxon>
        <taxon>Chryseobacterium</taxon>
    </lineage>
</organism>
<dbReference type="Proteomes" id="UP001168128">
    <property type="component" value="Unassembled WGS sequence"/>
</dbReference>
<feature type="domain" description="DUF7832" evidence="2">
    <location>
        <begin position="3"/>
        <end position="116"/>
    </location>
</feature>
<keyword evidence="4" id="KW-1185">Reference proteome</keyword>
<evidence type="ECO:0000313" key="3">
    <source>
        <dbReference type="EMBL" id="MDO3425964.1"/>
    </source>
</evidence>
<comment type="caution">
    <text evidence="3">The sequence shown here is derived from an EMBL/GenBank/DDBJ whole genome shotgun (WGS) entry which is preliminary data.</text>
</comment>
<name>A0ABT8U923_9FLAO</name>
<dbReference type="RefSeq" id="WP_302716552.1">
    <property type="nucleotide sequence ID" value="NZ_JAULSJ010000021.1"/>
</dbReference>